<dbReference type="InterPro" id="IPR029063">
    <property type="entry name" value="SAM-dependent_MTases_sf"/>
</dbReference>
<evidence type="ECO:0000313" key="1">
    <source>
        <dbReference type="EMBL" id="MBN8799292.1"/>
    </source>
</evidence>
<protein>
    <submittedName>
        <fullName evidence="1">23S rRNA (Adenine(2030)-N(6))-methyltransferase RlmJ</fullName>
    </submittedName>
</protein>
<dbReference type="SUPFAM" id="SSF53335">
    <property type="entry name" value="S-adenosyl-L-methionine-dependent methyltransferases"/>
    <property type="match status" value="1"/>
</dbReference>
<dbReference type="AlphaFoldDB" id="A0A9D8KXY6"/>
<reference evidence="1" key="1">
    <citation type="submission" date="2021-02" db="EMBL/GenBank/DDBJ databases">
        <title>Thiocyanate and organic carbon inputs drive convergent selection for specific autotrophic Afipia and Thiobacillus strains within complex microbiomes.</title>
        <authorList>
            <person name="Huddy R.J."/>
            <person name="Sachdeva R."/>
            <person name="Kadzinga F."/>
            <person name="Kantor R.S."/>
            <person name="Harrison S.T.L."/>
            <person name="Banfield J.F."/>
        </authorList>
    </citation>
    <scope>NUCLEOTIDE SEQUENCE</scope>
    <source>
        <strain evidence="1">SCN18_10_11_15_R1_P_69_7</strain>
    </source>
</reference>
<dbReference type="Proteomes" id="UP000664815">
    <property type="component" value="Unassembled WGS sequence"/>
</dbReference>
<organism evidence="1 2">
    <name type="scientific">Stenotrophomonas nitritireducens</name>
    <dbReference type="NCBI Taxonomy" id="83617"/>
    <lineage>
        <taxon>Bacteria</taxon>
        <taxon>Pseudomonadati</taxon>
        <taxon>Pseudomonadota</taxon>
        <taxon>Gammaproteobacteria</taxon>
        <taxon>Lysobacterales</taxon>
        <taxon>Lysobacteraceae</taxon>
        <taxon>Stenotrophomonas</taxon>
    </lineage>
</organism>
<dbReference type="Gene3D" id="3.40.50.150">
    <property type="entry name" value="Vaccinia Virus protein VP39"/>
    <property type="match status" value="1"/>
</dbReference>
<dbReference type="Pfam" id="PF04378">
    <property type="entry name" value="RsmJ"/>
    <property type="match status" value="1"/>
</dbReference>
<dbReference type="GO" id="GO:0008649">
    <property type="term" value="F:rRNA methyltransferase activity"/>
    <property type="evidence" value="ECO:0007669"/>
    <property type="project" value="InterPro"/>
</dbReference>
<proteinExistence type="predicted"/>
<comment type="caution">
    <text evidence="1">The sequence shown here is derived from an EMBL/GenBank/DDBJ whole genome shotgun (WGS) entry which is preliminary data.</text>
</comment>
<accession>A0A9D8KXY6</accession>
<dbReference type="GO" id="GO:0070475">
    <property type="term" value="P:rRNA base methylation"/>
    <property type="evidence" value="ECO:0007669"/>
    <property type="project" value="InterPro"/>
</dbReference>
<dbReference type="EMBL" id="JAFKMG010000734">
    <property type="protein sequence ID" value="MBN8799292.1"/>
    <property type="molecule type" value="Genomic_DNA"/>
</dbReference>
<evidence type="ECO:0000313" key="2">
    <source>
        <dbReference type="Proteomes" id="UP000664815"/>
    </source>
</evidence>
<name>A0A9D8KXY6_9GAMM</name>
<gene>
    <name evidence="1" type="primary">rlmJ</name>
    <name evidence="1" type="ORF">J0H45_08040</name>
</gene>
<dbReference type="InterPro" id="IPR007473">
    <property type="entry name" value="RlmJ"/>
</dbReference>
<sequence>LRLNGSGMLLLNPPWQFDQALAPALPVLQRELGEAGASTRLEWIKNGD</sequence>
<feature type="non-terminal residue" evidence="1">
    <location>
        <position position="1"/>
    </location>
</feature>